<evidence type="ECO:0000313" key="8">
    <source>
        <dbReference type="EMBL" id="KAE9636052.1"/>
    </source>
</evidence>
<dbReference type="OrthoDB" id="9798978at2"/>
<dbReference type="Pfam" id="PF05681">
    <property type="entry name" value="Fumerase"/>
    <property type="match status" value="1"/>
</dbReference>
<sequence length="280" mass="30216">MKEIHTSKIQDAVARLCMESNYYLSEDIKEGLISSKAKEISPLGQSILDDIIENAEVAQKRAIPICQDTGTAVVFVEIGQDVHVVGDSLEEAIQNGIRKGYQEGFLRKSMVEDPLLRVNTKDNTPAIIHYSIVKGEHIKITLAPKGGGSENMSALKMLKPSDGMEGVEEFVLKTVDEAGSNACPPLVVGVGIGGNFEMAPLLAKKALLRPINQSNPKKHIKEMEDRLLMKINALGIGPQGLGGRTTALGVNIEVFPTHIASLPVAVNIGCHVTRHKTVIL</sequence>
<dbReference type="GO" id="GO:0046872">
    <property type="term" value="F:metal ion binding"/>
    <property type="evidence" value="ECO:0007669"/>
    <property type="project" value="UniProtKB-KW"/>
</dbReference>
<dbReference type="PANTHER" id="PTHR30389">
    <property type="entry name" value="FUMARATE HYDRATASE-RELATED"/>
    <property type="match status" value="1"/>
</dbReference>
<evidence type="ECO:0000259" key="7">
    <source>
        <dbReference type="Pfam" id="PF05681"/>
    </source>
</evidence>
<keyword evidence="5" id="KW-0411">Iron-sulfur</keyword>
<dbReference type="Proteomes" id="UP000483018">
    <property type="component" value="Unassembled WGS sequence"/>
</dbReference>
<keyword evidence="9" id="KW-1185">Reference proteome</keyword>
<evidence type="ECO:0000256" key="5">
    <source>
        <dbReference type="ARBA" id="ARBA00023014"/>
    </source>
</evidence>
<keyword evidence="2" id="KW-0004">4Fe-4S</keyword>
<feature type="domain" description="Fe-S hydro-lyase tartrate dehydratase alpha-type catalytic" evidence="7">
    <location>
        <begin position="11"/>
        <end position="278"/>
    </location>
</feature>
<dbReference type="EMBL" id="WSLF01000002">
    <property type="protein sequence ID" value="KAE9636052.1"/>
    <property type="molecule type" value="Genomic_DNA"/>
</dbReference>
<dbReference type="EC" id="4.2.1.2" evidence="8"/>
<dbReference type="GO" id="GO:0051539">
    <property type="term" value="F:4 iron, 4 sulfur cluster binding"/>
    <property type="evidence" value="ECO:0007669"/>
    <property type="project" value="UniProtKB-KW"/>
</dbReference>
<proteinExistence type="inferred from homology"/>
<dbReference type="InterPro" id="IPR051208">
    <property type="entry name" value="Class-I_Fumarase/Tartrate_DH"/>
</dbReference>
<dbReference type="AlphaFoldDB" id="A0A7C8LFS7"/>
<protein>
    <submittedName>
        <fullName evidence="8">Fumarate hydratase</fullName>
        <ecNumber evidence="8">4.2.1.2</ecNumber>
    </submittedName>
</protein>
<keyword evidence="6 8" id="KW-0456">Lyase</keyword>
<comment type="caution">
    <text evidence="8">The sequence shown here is derived from an EMBL/GenBank/DDBJ whole genome shotgun (WGS) entry which is preliminary data.</text>
</comment>
<gene>
    <name evidence="8" type="ORF">GND95_02685</name>
</gene>
<evidence type="ECO:0000313" key="9">
    <source>
        <dbReference type="Proteomes" id="UP000483018"/>
    </source>
</evidence>
<evidence type="ECO:0000256" key="3">
    <source>
        <dbReference type="ARBA" id="ARBA00022723"/>
    </source>
</evidence>
<evidence type="ECO:0000256" key="4">
    <source>
        <dbReference type="ARBA" id="ARBA00023004"/>
    </source>
</evidence>
<dbReference type="NCBIfam" id="NF004885">
    <property type="entry name" value="PRK06246.1"/>
    <property type="match status" value="1"/>
</dbReference>
<evidence type="ECO:0000256" key="1">
    <source>
        <dbReference type="ARBA" id="ARBA00008876"/>
    </source>
</evidence>
<reference evidence="8 9" key="1">
    <citation type="submission" date="2019-12" db="EMBL/GenBank/DDBJ databases">
        <title>Defluviitalea raffinosedens, isolated from a biogas fermenter, genome sequencing and characterization.</title>
        <authorList>
            <person name="Rettenmaier R."/>
            <person name="Schneider M."/>
            <person name="Neuhaus K."/>
            <person name="Liebl W."/>
            <person name="Zverlov V."/>
        </authorList>
    </citation>
    <scope>NUCLEOTIDE SEQUENCE [LARGE SCALE GENOMIC DNA]</scope>
    <source>
        <strain evidence="8 9">249c-K6</strain>
    </source>
</reference>
<dbReference type="NCBIfam" id="TIGR00722">
    <property type="entry name" value="ttdA_fumA_fumB"/>
    <property type="match status" value="1"/>
</dbReference>
<name>A0A7C8LFS7_9FIRM</name>
<evidence type="ECO:0000256" key="2">
    <source>
        <dbReference type="ARBA" id="ARBA00022485"/>
    </source>
</evidence>
<accession>A0A7C8LFS7</accession>
<dbReference type="InterPro" id="IPR004646">
    <property type="entry name" value="Fe-S_hydro-lyase_TtdA-typ_cat"/>
</dbReference>
<comment type="similarity">
    <text evidence="1">Belongs to the class-I fumarase family.</text>
</comment>
<organism evidence="8 9">
    <name type="scientific">Defluviitalea raffinosedens</name>
    <dbReference type="NCBI Taxonomy" id="1450156"/>
    <lineage>
        <taxon>Bacteria</taxon>
        <taxon>Bacillati</taxon>
        <taxon>Bacillota</taxon>
        <taxon>Clostridia</taxon>
        <taxon>Lachnospirales</taxon>
        <taxon>Defluviitaleaceae</taxon>
        <taxon>Defluviitalea</taxon>
    </lineage>
</organism>
<dbReference type="PANTHER" id="PTHR30389:SF17">
    <property type="entry name" value="L(+)-TARTRATE DEHYDRATASE SUBUNIT ALPHA-RELATED"/>
    <property type="match status" value="1"/>
</dbReference>
<evidence type="ECO:0000256" key="6">
    <source>
        <dbReference type="ARBA" id="ARBA00023239"/>
    </source>
</evidence>
<keyword evidence="4" id="KW-0408">Iron</keyword>
<keyword evidence="3" id="KW-0479">Metal-binding</keyword>
<dbReference type="GO" id="GO:0004333">
    <property type="term" value="F:fumarate hydratase activity"/>
    <property type="evidence" value="ECO:0007669"/>
    <property type="project" value="UniProtKB-EC"/>
</dbReference>